<dbReference type="InterPro" id="IPR004358">
    <property type="entry name" value="Sig_transdc_His_kin-like_C"/>
</dbReference>
<feature type="domain" description="PAS" evidence="10">
    <location>
        <begin position="471"/>
        <end position="537"/>
    </location>
</feature>
<organism evidence="12 13">
    <name type="scientific">Desulforhabdus amnigena</name>
    <dbReference type="NCBI Taxonomy" id="40218"/>
    <lineage>
        <taxon>Bacteria</taxon>
        <taxon>Pseudomonadati</taxon>
        <taxon>Thermodesulfobacteriota</taxon>
        <taxon>Syntrophobacteria</taxon>
        <taxon>Syntrophobacterales</taxon>
        <taxon>Syntrophobacteraceae</taxon>
        <taxon>Desulforhabdus</taxon>
    </lineage>
</organism>
<dbReference type="Gene3D" id="1.10.287.130">
    <property type="match status" value="1"/>
</dbReference>
<protein>
    <recommendedName>
        <fullName evidence="2">histidine kinase</fullName>
        <ecNumber evidence="2">2.7.13.3</ecNumber>
    </recommendedName>
</protein>
<keyword evidence="3 6" id="KW-0597">Phosphoprotein</keyword>
<dbReference type="Gene3D" id="3.30.450.40">
    <property type="match status" value="1"/>
</dbReference>
<dbReference type="CDD" id="cd00156">
    <property type="entry name" value="REC"/>
    <property type="match status" value="1"/>
</dbReference>
<evidence type="ECO:0000259" key="8">
    <source>
        <dbReference type="PROSITE" id="PS50109"/>
    </source>
</evidence>
<dbReference type="SUPFAM" id="SSF52172">
    <property type="entry name" value="CheY-like"/>
    <property type="match status" value="1"/>
</dbReference>
<keyword evidence="4" id="KW-0808">Transferase</keyword>
<dbReference type="SMART" id="SM00086">
    <property type="entry name" value="PAC"/>
    <property type="match status" value="3"/>
</dbReference>
<dbReference type="CDD" id="cd00130">
    <property type="entry name" value="PAS"/>
    <property type="match status" value="2"/>
</dbReference>
<dbReference type="Pfam" id="PF13185">
    <property type="entry name" value="GAF_2"/>
    <property type="match status" value="1"/>
</dbReference>
<dbReference type="Pfam" id="PF08448">
    <property type="entry name" value="PAS_4"/>
    <property type="match status" value="1"/>
</dbReference>
<dbReference type="InterPro" id="IPR035965">
    <property type="entry name" value="PAS-like_dom_sf"/>
</dbReference>
<dbReference type="Gene3D" id="3.40.50.2300">
    <property type="match status" value="1"/>
</dbReference>
<name>A0A9W6FTD5_9BACT</name>
<evidence type="ECO:0000256" key="5">
    <source>
        <dbReference type="ARBA" id="ARBA00022777"/>
    </source>
</evidence>
<dbReference type="InterPro" id="IPR003661">
    <property type="entry name" value="HisK_dim/P_dom"/>
</dbReference>
<evidence type="ECO:0000256" key="7">
    <source>
        <dbReference type="SAM" id="Coils"/>
    </source>
</evidence>
<evidence type="ECO:0000256" key="1">
    <source>
        <dbReference type="ARBA" id="ARBA00000085"/>
    </source>
</evidence>
<dbReference type="SUPFAM" id="SSF55781">
    <property type="entry name" value="GAF domain-like"/>
    <property type="match status" value="1"/>
</dbReference>
<dbReference type="Pfam" id="PF00989">
    <property type="entry name" value="PAS"/>
    <property type="match status" value="1"/>
</dbReference>
<dbReference type="PANTHER" id="PTHR43304">
    <property type="entry name" value="PHYTOCHROME-LIKE PROTEIN CPH1"/>
    <property type="match status" value="1"/>
</dbReference>
<dbReference type="InterPro" id="IPR011006">
    <property type="entry name" value="CheY-like_superfamily"/>
</dbReference>
<dbReference type="EC" id="2.7.13.3" evidence="2"/>
<feature type="domain" description="Response regulatory" evidence="9">
    <location>
        <begin position="7"/>
        <end position="124"/>
    </location>
</feature>
<feature type="domain" description="PAS" evidence="10">
    <location>
        <begin position="595"/>
        <end position="656"/>
    </location>
</feature>
<proteinExistence type="predicted"/>
<dbReference type="PROSITE" id="PS50109">
    <property type="entry name" value="HIS_KIN"/>
    <property type="match status" value="1"/>
</dbReference>
<feature type="modified residue" description="4-aspartylphosphate" evidence="6">
    <location>
        <position position="59"/>
    </location>
</feature>
<keyword evidence="5" id="KW-0418">Kinase</keyword>
<dbReference type="SMART" id="SM00448">
    <property type="entry name" value="REC"/>
    <property type="match status" value="1"/>
</dbReference>
<evidence type="ECO:0000259" key="10">
    <source>
        <dbReference type="PROSITE" id="PS50112"/>
    </source>
</evidence>
<dbReference type="GO" id="GO:0006355">
    <property type="term" value="P:regulation of DNA-templated transcription"/>
    <property type="evidence" value="ECO:0007669"/>
    <property type="project" value="InterPro"/>
</dbReference>
<dbReference type="AlphaFoldDB" id="A0A9W6FTD5"/>
<evidence type="ECO:0000259" key="11">
    <source>
        <dbReference type="PROSITE" id="PS50113"/>
    </source>
</evidence>
<dbReference type="PRINTS" id="PR00344">
    <property type="entry name" value="BCTRLSENSOR"/>
</dbReference>
<dbReference type="SUPFAM" id="SSF55874">
    <property type="entry name" value="ATPase domain of HSP90 chaperone/DNA topoisomerase II/histidine kinase"/>
    <property type="match status" value="1"/>
</dbReference>
<dbReference type="Gene3D" id="3.30.450.20">
    <property type="entry name" value="PAS domain"/>
    <property type="match status" value="3"/>
</dbReference>
<comment type="caution">
    <text evidence="12">The sequence shown here is derived from an EMBL/GenBank/DDBJ whole genome shotgun (WGS) entry which is preliminary data.</text>
</comment>
<dbReference type="InterPro" id="IPR001789">
    <property type="entry name" value="Sig_transdc_resp-reg_receiver"/>
</dbReference>
<feature type="domain" description="Histidine kinase" evidence="8">
    <location>
        <begin position="731"/>
        <end position="945"/>
    </location>
</feature>
<dbReference type="InterPro" id="IPR029016">
    <property type="entry name" value="GAF-like_dom_sf"/>
</dbReference>
<dbReference type="SMART" id="SM00387">
    <property type="entry name" value="HATPase_c"/>
    <property type="match status" value="1"/>
</dbReference>
<dbReference type="EMBL" id="BSDR01000001">
    <property type="protein sequence ID" value="GLI33620.1"/>
    <property type="molecule type" value="Genomic_DNA"/>
</dbReference>
<dbReference type="RefSeq" id="WP_281792724.1">
    <property type="nucleotide sequence ID" value="NZ_BSDR01000001.1"/>
</dbReference>
<dbReference type="Pfam" id="PF02518">
    <property type="entry name" value="HATPase_c"/>
    <property type="match status" value="1"/>
</dbReference>
<dbReference type="PROSITE" id="PS50110">
    <property type="entry name" value="RESPONSE_REGULATORY"/>
    <property type="match status" value="1"/>
</dbReference>
<gene>
    <name evidence="12" type="ORF">DAMNIGENAA_10530</name>
</gene>
<dbReference type="GO" id="GO:0000155">
    <property type="term" value="F:phosphorelay sensor kinase activity"/>
    <property type="evidence" value="ECO:0007669"/>
    <property type="project" value="InterPro"/>
</dbReference>
<dbReference type="Proteomes" id="UP001144372">
    <property type="component" value="Unassembled WGS sequence"/>
</dbReference>
<dbReference type="CDD" id="cd00075">
    <property type="entry name" value="HATPase"/>
    <property type="match status" value="1"/>
</dbReference>
<dbReference type="PANTHER" id="PTHR43304:SF1">
    <property type="entry name" value="PAC DOMAIN-CONTAINING PROTEIN"/>
    <property type="match status" value="1"/>
</dbReference>
<dbReference type="InterPro" id="IPR005467">
    <property type="entry name" value="His_kinase_dom"/>
</dbReference>
<dbReference type="InterPro" id="IPR003018">
    <property type="entry name" value="GAF"/>
</dbReference>
<dbReference type="InterPro" id="IPR000700">
    <property type="entry name" value="PAS-assoc_C"/>
</dbReference>
<evidence type="ECO:0000313" key="12">
    <source>
        <dbReference type="EMBL" id="GLI33620.1"/>
    </source>
</evidence>
<feature type="domain" description="PAC" evidence="11">
    <location>
        <begin position="668"/>
        <end position="720"/>
    </location>
</feature>
<dbReference type="InterPro" id="IPR000014">
    <property type="entry name" value="PAS"/>
</dbReference>
<dbReference type="PROSITE" id="PS50112">
    <property type="entry name" value="PAS"/>
    <property type="match status" value="2"/>
</dbReference>
<dbReference type="InterPro" id="IPR013767">
    <property type="entry name" value="PAS_fold"/>
</dbReference>
<feature type="domain" description="PAC" evidence="11">
    <location>
        <begin position="542"/>
        <end position="594"/>
    </location>
</feature>
<dbReference type="Gene3D" id="3.30.565.10">
    <property type="entry name" value="Histidine kinase-like ATPase, C-terminal domain"/>
    <property type="match status" value="1"/>
</dbReference>
<dbReference type="SMART" id="SM00091">
    <property type="entry name" value="PAS"/>
    <property type="match status" value="3"/>
</dbReference>
<evidence type="ECO:0000256" key="6">
    <source>
        <dbReference type="PROSITE-ProRule" id="PRU00169"/>
    </source>
</evidence>
<evidence type="ECO:0000259" key="9">
    <source>
        <dbReference type="PROSITE" id="PS50110"/>
    </source>
</evidence>
<dbReference type="InterPro" id="IPR036890">
    <property type="entry name" value="HATPase_C_sf"/>
</dbReference>
<evidence type="ECO:0000256" key="3">
    <source>
        <dbReference type="ARBA" id="ARBA00022553"/>
    </source>
</evidence>
<dbReference type="InterPro" id="IPR013655">
    <property type="entry name" value="PAS_fold_3"/>
</dbReference>
<comment type="catalytic activity">
    <reaction evidence="1">
        <text>ATP + protein L-histidine = ADP + protein N-phospho-L-histidine.</text>
        <dbReference type="EC" id="2.7.13.3"/>
    </reaction>
</comment>
<dbReference type="SUPFAM" id="SSF47384">
    <property type="entry name" value="Homodimeric domain of signal transducing histidine kinase"/>
    <property type="match status" value="1"/>
</dbReference>
<dbReference type="SUPFAM" id="SSF55785">
    <property type="entry name" value="PYP-like sensor domain (PAS domain)"/>
    <property type="match status" value="3"/>
</dbReference>
<evidence type="ECO:0000256" key="2">
    <source>
        <dbReference type="ARBA" id="ARBA00012438"/>
    </source>
</evidence>
<dbReference type="FunFam" id="3.30.565.10:FF:000006">
    <property type="entry name" value="Sensor histidine kinase WalK"/>
    <property type="match status" value="1"/>
</dbReference>
<evidence type="ECO:0000256" key="4">
    <source>
        <dbReference type="ARBA" id="ARBA00022679"/>
    </source>
</evidence>
<accession>A0A9W6FTD5</accession>
<feature type="domain" description="PAC" evidence="11">
    <location>
        <begin position="248"/>
        <end position="304"/>
    </location>
</feature>
<dbReference type="InterPro" id="IPR052162">
    <property type="entry name" value="Sensor_kinase/Photoreceptor"/>
</dbReference>
<dbReference type="Pfam" id="PF00072">
    <property type="entry name" value="Response_reg"/>
    <property type="match status" value="1"/>
</dbReference>
<dbReference type="InterPro" id="IPR003594">
    <property type="entry name" value="HATPase_dom"/>
</dbReference>
<dbReference type="CDD" id="cd00082">
    <property type="entry name" value="HisKA"/>
    <property type="match status" value="1"/>
</dbReference>
<feature type="coiled-coil region" evidence="7">
    <location>
        <begin position="120"/>
        <end position="172"/>
    </location>
</feature>
<dbReference type="SMART" id="SM00065">
    <property type="entry name" value="GAF"/>
    <property type="match status" value="1"/>
</dbReference>
<sequence length="945" mass="107674">MISNCIKVLLIEDNPGDARLIKELFLECAPGSFDLKYVETLYEGIEILETQEIDTILLDLSLPDSHGFETFLKVHDRTPEIPIIILTGFDDETLAIKAVKEGAQDYLVKGHVSSHLLARATRYAIERKRTEEALRRARNELEVRVQERTAEFEKANEELRCEIAERQKAEEALRTSQQMLQLVMDNIPQSIFWKDKNLIYQGCNHNFAVDAGLRSPEEIVGKTDYDMVWQKEQADFFRKTDLRVMREDAPQLHIIEPQLQANGKLAWLETNKIPLHDSEGNVMGILGTYEDFTERRYLEELLAWERKILEMIATGSALQETLDTLTAMTEELATGSYSSILLLDAEREKLFHASAPSLPAQYIQSIDGFTIGPSAGSCGTAAYFSKTVVVEDTATDPLWANYRDLAMKYGLRSCFSVPIRASNGTVLGTFALYDGLQREPSQKDLQLVEVAAHLAGIAIERRQAEEAIRANEEKYRSLFEESRDAIAVVTRDGKFLDINQAGLDLFGYTRSELMTTNISELYIRQRDRDTYQKKIEKEGSVRDYRVKFRKKNGQEMDCLLTSTLKYSKDGSILGYQGIFRDITAYKKAEEALRESEARYRAIVEDQTELIFRSLPDQTITFVNNAFCRYFERKQEELIGAGFLPFLVDEDHKKVREHFASLNPKNPVGTIELRAMKPGGGIRWQQWTNRLILNGQNHPKEFQSVGRDITEQKQMEEALQRSAEKIKLFAYSVSHDLKSPAVGVYGLTNLLYKQYGNTLDARGKTYCEQILKASEQIAALVEKINLYISTKEVSLIIERVNLRHVLQMIKDEFSTRFSIRSIRWTIPDDLPEVKADRLALLRVLRNLVDNALKYGGDDLSEIAVGYEESPHHHIISVRDDGIGIRREDTQKIFDLFQRKEEVREIEGSGLGLAIVKEIAEQHGGKVWATPAPGKGSIFYISISKKI</sequence>
<reference evidence="12" key="1">
    <citation type="submission" date="2022-12" db="EMBL/GenBank/DDBJ databases">
        <title>Reference genome sequencing for broad-spectrum identification of bacterial and archaeal isolates by mass spectrometry.</title>
        <authorList>
            <person name="Sekiguchi Y."/>
            <person name="Tourlousse D.M."/>
        </authorList>
    </citation>
    <scope>NUCLEOTIDE SEQUENCE</scope>
    <source>
        <strain evidence="12">ASRB1</strain>
    </source>
</reference>
<dbReference type="PROSITE" id="PS50113">
    <property type="entry name" value="PAC"/>
    <property type="match status" value="3"/>
</dbReference>
<dbReference type="InterPro" id="IPR013656">
    <property type="entry name" value="PAS_4"/>
</dbReference>
<keyword evidence="13" id="KW-1185">Reference proteome</keyword>
<dbReference type="InterPro" id="IPR001610">
    <property type="entry name" value="PAC"/>
</dbReference>
<dbReference type="NCBIfam" id="TIGR00229">
    <property type="entry name" value="sensory_box"/>
    <property type="match status" value="3"/>
</dbReference>
<evidence type="ECO:0000313" key="13">
    <source>
        <dbReference type="Proteomes" id="UP001144372"/>
    </source>
</evidence>
<dbReference type="InterPro" id="IPR036097">
    <property type="entry name" value="HisK_dim/P_sf"/>
</dbReference>
<keyword evidence="7" id="KW-0175">Coiled coil</keyword>
<dbReference type="Pfam" id="PF08447">
    <property type="entry name" value="PAS_3"/>
    <property type="match status" value="1"/>
</dbReference>